<dbReference type="AlphaFoldDB" id="A0A2P4UDB1"/>
<feature type="region of interest" description="Disordered" evidence="1">
    <location>
        <begin position="1"/>
        <end position="20"/>
    </location>
</feature>
<evidence type="ECO:0000313" key="4">
    <source>
        <dbReference type="Proteomes" id="UP000242367"/>
    </source>
</evidence>
<dbReference type="SUPFAM" id="SSF53474">
    <property type="entry name" value="alpha/beta-Hydrolases"/>
    <property type="match status" value="1"/>
</dbReference>
<dbReference type="Pfam" id="PF12146">
    <property type="entry name" value="Hydrolase_4"/>
    <property type="match status" value="1"/>
</dbReference>
<keyword evidence="4" id="KW-1185">Reference proteome</keyword>
<dbReference type="Gene3D" id="3.40.50.1820">
    <property type="entry name" value="alpha/beta hydrolase"/>
    <property type="match status" value="1"/>
</dbReference>
<evidence type="ECO:0000259" key="2">
    <source>
        <dbReference type="Pfam" id="PF12146"/>
    </source>
</evidence>
<evidence type="ECO:0000313" key="3">
    <source>
        <dbReference type="EMBL" id="POM23035.1"/>
    </source>
</evidence>
<dbReference type="EMBL" id="MTBP01000004">
    <property type="protein sequence ID" value="POM23035.1"/>
    <property type="molecule type" value="Genomic_DNA"/>
</dbReference>
<dbReference type="GO" id="GO:0016691">
    <property type="term" value="F:chloride peroxidase activity"/>
    <property type="evidence" value="ECO:0007669"/>
    <property type="project" value="UniProtKB-EC"/>
</dbReference>
<evidence type="ECO:0000256" key="1">
    <source>
        <dbReference type="SAM" id="MobiDB-lite"/>
    </source>
</evidence>
<sequence>MAVVPLAGQGARREPSPRGDCVTLDFTSADGLRLHVHEWLPSGEPRGIVQFSHGMGEHGGLYSEFAAELTRHGYAFYVHDHRGHGRSAQNGFGHLGVDGWNRLVSDLRALAETLHRRHPRLPLVLIGHSMGSYAVQQLLLGHADLLAGAVLMGTTALDGLAARLEHESDRLGFYNAPFQPVRTPFDWLSRDAAFVDAFIADPLCAASLDGDGLKDMYAAAPRLAAPATGASRIPLCVMVGDQDPLNLGLTLSDLLVRRYRRAGLTDIVYRTYPGARHHLLNETNGDEITAELIAWIIRVTG</sequence>
<dbReference type="PANTHER" id="PTHR11614">
    <property type="entry name" value="PHOSPHOLIPASE-RELATED"/>
    <property type="match status" value="1"/>
</dbReference>
<accession>A0A2P4UDB1</accession>
<dbReference type="InterPro" id="IPR022742">
    <property type="entry name" value="Hydrolase_4"/>
</dbReference>
<gene>
    <name evidence="3" type="primary">cpo_3</name>
    <name evidence="3" type="ORF">BTM25_52410</name>
</gene>
<organism evidence="3 4">
    <name type="scientific">Actinomadura rubteroloni</name>
    <dbReference type="NCBI Taxonomy" id="1926885"/>
    <lineage>
        <taxon>Bacteria</taxon>
        <taxon>Bacillati</taxon>
        <taxon>Actinomycetota</taxon>
        <taxon>Actinomycetes</taxon>
        <taxon>Streptosporangiales</taxon>
        <taxon>Thermomonosporaceae</taxon>
        <taxon>Actinomadura</taxon>
    </lineage>
</organism>
<protein>
    <submittedName>
        <fullName evidence="3">Non-heme chloroperoxidase</fullName>
        <ecNumber evidence="3">1.11.1.10</ecNumber>
    </submittedName>
</protein>
<dbReference type="InterPro" id="IPR051044">
    <property type="entry name" value="MAG_DAG_Lipase"/>
</dbReference>
<proteinExistence type="predicted"/>
<dbReference type="InterPro" id="IPR029058">
    <property type="entry name" value="AB_hydrolase_fold"/>
</dbReference>
<comment type="caution">
    <text evidence="3">The sequence shown here is derived from an EMBL/GenBank/DDBJ whole genome shotgun (WGS) entry which is preliminary data.</text>
</comment>
<keyword evidence="3" id="KW-0560">Oxidoreductase</keyword>
<name>A0A2P4UDB1_9ACTN</name>
<keyword evidence="3" id="KW-0575">Peroxidase</keyword>
<dbReference type="Proteomes" id="UP000242367">
    <property type="component" value="Unassembled WGS sequence"/>
</dbReference>
<dbReference type="EC" id="1.11.1.10" evidence="3"/>
<feature type="domain" description="Serine aminopeptidase S33" evidence="2">
    <location>
        <begin position="44"/>
        <end position="284"/>
    </location>
</feature>
<reference evidence="3 4" key="1">
    <citation type="journal article" date="2017" name="Chemistry">
        <title>Isolation, Biosynthesis and Chemical Modifications of Rubterolones A-F: Rare Tropolone Alkaloids from Actinomadura sp. 5-2.</title>
        <authorList>
            <person name="Guo H."/>
            <person name="Benndorf R."/>
            <person name="Leichnitz D."/>
            <person name="Klassen J.L."/>
            <person name="Vollmers J."/>
            <person name="Gorls H."/>
            <person name="Steinacker M."/>
            <person name="Weigel C."/>
            <person name="Dahse H.M."/>
            <person name="Kaster A.K."/>
            <person name="de Beer Z.W."/>
            <person name="Poulsen M."/>
            <person name="Beemelmanns C."/>
        </authorList>
    </citation>
    <scope>NUCLEOTIDE SEQUENCE [LARGE SCALE GENOMIC DNA]</scope>
    <source>
        <strain evidence="3 4">5-2</strain>
    </source>
</reference>